<dbReference type="GO" id="GO:0047355">
    <property type="term" value="F:CDP-glycerol glycerophosphotransferase activity"/>
    <property type="evidence" value="ECO:0007669"/>
    <property type="project" value="InterPro"/>
</dbReference>
<evidence type="ECO:0000256" key="2">
    <source>
        <dbReference type="ARBA" id="ARBA00010488"/>
    </source>
</evidence>
<keyword evidence="4 7" id="KW-0808">Transferase</keyword>
<comment type="similarity">
    <text evidence="2">Belongs to the CDP-glycerol glycerophosphotransferase family.</text>
</comment>
<evidence type="ECO:0000256" key="3">
    <source>
        <dbReference type="ARBA" id="ARBA00022475"/>
    </source>
</evidence>
<dbReference type="InterPro" id="IPR049698">
    <property type="entry name" value="TarB"/>
</dbReference>
<comment type="caution">
    <text evidence="7">The sequence shown here is derived from an EMBL/GenBank/DDBJ whole genome shotgun (WGS) entry which is preliminary data.</text>
</comment>
<evidence type="ECO:0000256" key="6">
    <source>
        <dbReference type="ARBA" id="ARBA00023136"/>
    </source>
</evidence>
<dbReference type="PANTHER" id="PTHR37316">
    <property type="entry name" value="TEICHOIC ACID GLYCEROL-PHOSPHATE PRIMASE"/>
    <property type="match status" value="1"/>
</dbReference>
<dbReference type="Pfam" id="PF04464">
    <property type="entry name" value="Glyphos_transf"/>
    <property type="match status" value="1"/>
</dbReference>
<dbReference type="EMBL" id="PPRF01000036">
    <property type="protein sequence ID" value="PNZ27566.1"/>
    <property type="molecule type" value="Genomic_DNA"/>
</dbReference>
<dbReference type="GO" id="GO:0019350">
    <property type="term" value="P:teichoic acid biosynthetic process"/>
    <property type="evidence" value="ECO:0007669"/>
    <property type="project" value="UniProtKB-KW"/>
</dbReference>
<dbReference type="InterPro" id="IPR007554">
    <property type="entry name" value="Glycerophosphate_synth"/>
</dbReference>
<dbReference type="Proteomes" id="UP000242752">
    <property type="component" value="Unassembled WGS sequence"/>
</dbReference>
<dbReference type="RefSeq" id="WP_103358131.1">
    <property type="nucleotide sequence ID" value="NZ_PPRF01000036.1"/>
</dbReference>
<dbReference type="PANTHER" id="PTHR37316:SF1">
    <property type="entry name" value="TEICHOIC ACID GLYCEROL-PHOSPHATE PRIMASE"/>
    <property type="match status" value="1"/>
</dbReference>
<evidence type="ECO:0000313" key="7">
    <source>
        <dbReference type="EMBL" id="PNZ27566.1"/>
    </source>
</evidence>
<dbReference type="GO" id="GO:0005886">
    <property type="term" value="C:plasma membrane"/>
    <property type="evidence" value="ECO:0007669"/>
    <property type="project" value="UniProtKB-SubCell"/>
</dbReference>
<dbReference type="Gene3D" id="3.40.50.11820">
    <property type="match status" value="1"/>
</dbReference>
<dbReference type="NCBIfam" id="NF041711">
    <property type="entry name" value="TagprimaseTarB"/>
    <property type="match status" value="1"/>
</dbReference>
<name>A0A2K3YPP2_9STAP</name>
<dbReference type="Gene3D" id="3.40.50.12580">
    <property type="match status" value="1"/>
</dbReference>
<dbReference type="InterPro" id="IPR043149">
    <property type="entry name" value="TagF_N"/>
</dbReference>
<evidence type="ECO:0000313" key="8">
    <source>
        <dbReference type="Proteomes" id="UP000242752"/>
    </source>
</evidence>
<proteinExistence type="inferred from homology"/>
<dbReference type="SUPFAM" id="SSF53756">
    <property type="entry name" value="UDP-Glycosyltransferase/glycogen phosphorylase"/>
    <property type="match status" value="1"/>
</dbReference>
<dbReference type="InterPro" id="IPR051612">
    <property type="entry name" value="Teichoic_Acid_Biosynth"/>
</dbReference>
<dbReference type="OrthoDB" id="9811865at2"/>
<comment type="subcellular location">
    <subcellularLocation>
        <location evidence="1">Cell membrane</location>
        <topology evidence="1">Peripheral membrane protein</topology>
    </subcellularLocation>
</comment>
<organism evidence="7 8">
    <name type="scientific">Staphylococcus rostri</name>
    <dbReference type="NCBI Taxonomy" id="522262"/>
    <lineage>
        <taxon>Bacteria</taxon>
        <taxon>Bacillati</taxon>
        <taxon>Bacillota</taxon>
        <taxon>Bacilli</taxon>
        <taxon>Bacillales</taxon>
        <taxon>Staphylococcaceae</taxon>
        <taxon>Staphylococcus</taxon>
    </lineage>
</organism>
<keyword evidence="5" id="KW-0777">Teichoic acid biosynthesis</keyword>
<dbReference type="AlphaFoldDB" id="A0A2K3YPP2"/>
<keyword evidence="8" id="KW-1185">Reference proteome</keyword>
<protein>
    <submittedName>
        <fullName evidence="7">CDP-glycerol--poly(Glycerophosphate) glycerophosphotransferase</fullName>
    </submittedName>
</protein>
<keyword evidence="6" id="KW-0472">Membrane</keyword>
<evidence type="ECO:0000256" key="4">
    <source>
        <dbReference type="ARBA" id="ARBA00022679"/>
    </source>
</evidence>
<keyword evidence="3" id="KW-1003">Cell membrane</keyword>
<evidence type="ECO:0000256" key="5">
    <source>
        <dbReference type="ARBA" id="ARBA00022944"/>
    </source>
</evidence>
<accession>A0A2K3YPP2</accession>
<gene>
    <name evidence="7" type="ORF">CD122_06225</name>
</gene>
<dbReference type="InterPro" id="IPR043148">
    <property type="entry name" value="TagF_C"/>
</dbReference>
<sequence length="365" mass="42396">MVRYIIKELYLIFVSLIQMLCAKQCVQRDHIVVMMTFKEDMLPIIDQLIERGYRVTVFTKETHFQALTNKKNVACQSLAQRNLYRQLRALSTAKVIFIDTYYHLFGAFKKQANQTVIQTWHAAGALKNFGLEDHAVNEHDRKSVAQYQAVYDATDKYLVGCSQMAHCFERSFGVAEHQFLNFGIPRLAYYLEIDVSQQQRELKQQLGIQNKVAVYLPTYREGGQANRVIDQQAFERTLPDYTLLSKYHPAIQPPDTEQRVTLSTYELLILADVIITDYSSLAIEASLIGKPAIFYVYDAQDYERVRGLNAYYEAIPNTYKVYTETALYQRLAQGNLEPLFEDWHTFNTKESVHQLMNYVDKVVRI</sequence>
<reference evidence="7 8" key="1">
    <citation type="submission" date="2017-08" db="EMBL/GenBank/DDBJ databases">
        <title>Draft genome sequences of 64 type strains of genus Staph aureus.</title>
        <authorList>
            <person name="Cole K."/>
            <person name="Golubchik T."/>
            <person name="Russell J."/>
            <person name="Foster D."/>
            <person name="Llewelyn M."/>
            <person name="Wilson D."/>
            <person name="Crook D."/>
            <person name="Paul J."/>
        </authorList>
    </citation>
    <scope>NUCLEOTIDE SEQUENCE [LARGE SCALE GENOMIC DNA]</scope>
    <source>
        <strain evidence="7 8">DSM 21968</strain>
    </source>
</reference>
<evidence type="ECO:0000256" key="1">
    <source>
        <dbReference type="ARBA" id="ARBA00004202"/>
    </source>
</evidence>